<keyword evidence="1" id="KW-0472">Membrane</keyword>
<reference evidence="2 3" key="1">
    <citation type="journal article" date="2014" name="PLoS Genet.">
        <title>Phylogenetically driven sequencing of extremely halophilic archaea reveals strategies for static and dynamic osmo-response.</title>
        <authorList>
            <person name="Becker E.A."/>
            <person name="Seitzer P.M."/>
            <person name="Tritt A."/>
            <person name="Larsen D."/>
            <person name="Krusor M."/>
            <person name="Yao A.I."/>
            <person name="Wu D."/>
            <person name="Madern D."/>
            <person name="Eisen J.A."/>
            <person name="Darling A.E."/>
            <person name="Facciotti M.T."/>
        </authorList>
    </citation>
    <scope>NUCLEOTIDE SEQUENCE [LARGE SCALE GENOMIC DNA]</scope>
    <source>
        <strain evidence="2 3">JCM 10989</strain>
    </source>
</reference>
<accession>M0A1R3</accession>
<dbReference type="RefSeq" id="WP_006652627.1">
    <property type="nucleotide sequence ID" value="NZ_AOIM01000017.1"/>
</dbReference>
<keyword evidence="1" id="KW-0812">Transmembrane</keyword>
<dbReference type="Proteomes" id="UP000011519">
    <property type="component" value="Unassembled WGS sequence"/>
</dbReference>
<feature type="transmembrane region" description="Helical" evidence="1">
    <location>
        <begin position="12"/>
        <end position="31"/>
    </location>
</feature>
<name>M0A1R3_9EURY</name>
<dbReference type="AlphaFoldDB" id="M0A1R3"/>
<keyword evidence="1" id="KW-1133">Transmembrane helix</keyword>
<dbReference type="STRING" id="1227493.C483_07002"/>
<keyword evidence="3" id="KW-1185">Reference proteome</keyword>
<evidence type="ECO:0000313" key="2">
    <source>
        <dbReference type="EMBL" id="ELY92695.1"/>
    </source>
</evidence>
<organism evidence="2 3">
    <name type="scientific">Natrialba hulunbeirensis JCM 10989</name>
    <dbReference type="NCBI Taxonomy" id="1227493"/>
    <lineage>
        <taxon>Archaea</taxon>
        <taxon>Methanobacteriati</taxon>
        <taxon>Methanobacteriota</taxon>
        <taxon>Stenosarchaea group</taxon>
        <taxon>Halobacteria</taxon>
        <taxon>Halobacteriales</taxon>
        <taxon>Natrialbaceae</taxon>
        <taxon>Natrialba</taxon>
    </lineage>
</organism>
<gene>
    <name evidence="2" type="ORF">C483_07002</name>
</gene>
<proteinExistence type="predicted"/>
<evidence type="ECO:0000313" key="3">
    <source>
        <dbReference type="Proteomes" id="UP000011519"/>
    </source>
</evidence>
<protein>
    <submittedName>
        <fullName evidence="2">Uncharacterized protein</fullName>
    </submittedName>
</protein>
<feature type="transmembrane region" description="Helical" evidence="1">
    <location>
        <begin position="37"/>
        <end position="58"/>
    </location>
</feature>
<comment type="caution">
    <text evidence="2">The sequence shown here is derived from an EMBL/GenBank/DDBJ whole genome shotgun (WGS) entry which is preliminary data.</text>
</comment>
<dbReference type="EMBL" id="AOIM01000017">
    <property type="protein sequence ID" value="ELY92695.1"/>
    <property type="molecule type" value="Genomic_DNA"/>
</dbReference>
<sequence length="72" mass="7860">MGSGQELSDRLELAGPILVGILAVLFVYLILASRTGGMQWVVSIASFALTLFVIYLFYRLVIAVEEIAAKLE</sequence>
<dbReference type="PATRIC" id="fig|1227493.4.peg.1384"/>
<dbReference type="OrthoDB" id="378887at2157"/>
<evidence type="ECO:0000256" key="1">
    <source>
        <dbReference type="SAM" id="Phobius"/>
    </source>
</evidence>